<dbReference type="Proteomes" id="UP000314980">
    <property type="component" value="Unassembled WGS sequence"/>
</dbReference>
<dbReference type="InParanoid" id="A0A4W6BUU1"/>
<evidence type="ECO:0000313" key="2">
    <source>
        <dbReference type="Proteomes" id="UP000314980"/>
    </source>
</evidence>
<reference evidence="1" key="3">
    <citation type="submission" date="2025-09" db="UniProtKB">
        <authorList>
            <consortium name="Ensembl"/>
        </authorList>
    </citation>
    <scope>IDENTIFICATION</scope>
</reference>
<reference evidence="2" key="1">
    <citation type="submission" date="2015-09" db="EMBL/GenBank/DDBJ databases">
        <authorList>
            <person name="Sai Rama Sridatta P."/>
        </authorList>
    </citation>
    <scope>NUCLEOTIDE SEQUENCE [LARGE SCALE GENOMIC DNA]</scope>
</reference>
<accession>A0A4W6BUU1</accession>
<name>A0A4W6BUU1_LATCA</name>
<organism evidence="1 2">
    <name type="scientific">Lates calcarifer</name>
    <name type="common">Barramundi</name>
    <name type="synonym">Holocentrus calcarifer</name>
    <dbReference type="NCBI Taxonomy" id="8187"/>
    <lineage>
        <taxon>Eukaryota</taxon>
        <taxon>Metazoa</taxon>
        <taxon>Chordata</taxon>
        <taxon>Craniata</taxon>
        <taxon>Vertebrata</taxon>
        <taxon>Euteleostomi</taxon>
        <taxon>Actinopterygii</taxon>
        <taxon>Neopterygii</taxon>
        <taxon>Teleostei</taxon>
        <taxon>Neoteleostei</taxon>
        <taxon>Acanthomorphata</taxon>
        <taxon>Carangaria</taxon>
        <taxon>Carangaria incertae sedis</taxon>
        <taxon>Centropomidae</taxon>
        <taxon>Lates</taxon>
    </lineage>
</organism>
<dbReference type="AlphaFoldDB" id="A0A4W6BUU1"/>
<dbReference type="Ensembl" id="ENSLCAT00010002257.1">
    <property type="protein sequence ID" value="ENSLCAP00010002175.1"/>
    <property type="gene ID" value="ENSLCAG00010001241.1"/>
</dbReference>
<protein>
    <submittedName>
        <fullName evidence="1">Uncharacterized protein</fullName>
    </submittedName>
</protein>
<keyword evidence="2" id="KW-1185">Reference proteome</keyword>
<dbReference type="GeneTree" id="ENSGT01000000218620"/>
<sequence length="62" mass="6667">MLVLYSVLEKTGILSLISRTLINISDVPDFGGVPPSTAVSVKKYSLGFSLYVLILFFPTSAS</sequence>
<evidence type="ECO:0000313" key="1">
    <source>
        <dbReference type="Ensembl" id="ENSLCAP00010002175.1"/>
    </source>
</evidence>
<reference evidence="1" key="2">
    <citation type="submission" date="2025-08" db="UniProtKB">
        <authorList>
            <consortium name="Ensembl"/>
        </authorList>
    </citation>
    <scope>IDENTIFICATION</scope>
</reference>
<proteinExistence type="predicted"/>